<dbReference type="PANTHER" id="PTHR21576">
    <property type="entry name" value="UNCHARACTERIZED NODULIN-LIKE PROTEIN"/>
    <property type="match status" value="1"/>
</dbReference>
<dbReference type="Gramene" id="LPERR06G04610.1">
    <property type="protein sequence ID" value="LPERR06G04610.1"/>
    <property type="gene ID" value="LPERR06G04610"/>
</dbReference>
<feature type="region of interest" description="Disordered" evidence="5">
    <location>
        <begin position="561"/>
        <end position="609"/>
    </location>
</feature>
<dbReference type="InterPro" id="IPR056555">
    <property type="entry name" value="NFD4_C"/>
</dbReference>
<evidence type="ECO:0000256" key="6">
    <source>
        <dbReference type="SAM" id="Phobius"/>
    </source>
</evidence>
<keyword evidence="3 6" id="KW-1133">Transmembrane helix</keyword>
<feature type="transmembrane region" description="Helical" evidence="6">
    <location>
        <begin position="522"/>
        <end position="545"/>
    </location>
</feature>
<feature type="transmembrane region" description="Helical" evidence="6">
    <location>
        <begin position="175"/>
        <end position="197"/>
    </location>
</feature>
<dbReference type="Proteomes" id="UP000032180">
    <property type="component" value="Chromosome 6"/>
</dbReference>
<feature type="compositionally biased region" description="Polar residues" evidence="5">
    <location>
        <begin position="561"/>
        <end position="575"/>
    </location>
</feature>
<feature type="transmembrane region" description="Helical" evidence="6">
    <location>
        <begin position="209"/>
        <end position="231"/>
    </location>
</feature>
<evidence type="ECO:0000256" key="5">
    <source>
        <dbReference type="SAM" id="MobiDB-lite"/>
    </source>
</evidence>
<name>A0A0D9WMI4_9ORYZ</name>
<keyword evidence="4 6" id="KW-0472">Membrane</keyword>
<protein>
    <submittedName>
        <fullName evidence="9">Uncharacterized protein</fullName>
    </submittedName>
</protein>
<feature type="compositionally biased region" description="Polar residues" evidence="5">
    <location>
        <begin position="294"/>
        <end position="304"/>
    </location>
</feature>
<dbReference type="GO" id="GO:0016020">
    <property type="term" value="C:membrane"/>
    <property type="evidence" value="ECO:0007669"/>
    <property type="project" value="UniProtKB-SubCell"/>
</dbReference>
<dbReference type="STRING" id="77586.A0A0D9WMI4"/>
<dbReference type="CDD" id="cd17354">
    <property type="entry name" value="MFS_Mch1p_like"/>
    <property type="match status" value="1"/>
</dbReference>
<feature type="region of interest" description="Disordered" evidence="5">
    <location>
        <begin position="269"/>
        <end position="306"/>
    </location>
</feature>
<evidence type="ECO:0000259" key="8">
    <source>
        <dbReference type="Pfam" id="PF23262"/>
    </source>
</evidence>
<reference evidence="10" key="2">
    <citation type="submission" date="2013-12" db="EMBL/GenBank/DDBJ databases">
        <authorList>
            <person name="Yu Y."/>
            <person name="Lee S."/>
            <person name="de Baynast K."/>
            <person name="Wissotski M."/>
            <person name="Liu L."/>
            <person name="Talag J."/>
            <person name="Goicoechea J."/>
            <person name="Angelova A."/>
            <person name="Jetty R."/>
            <person name="Kudrna D."/>
            <person name="Golser W."/>
            <person name="Rivera L."/>
            <person name="Zhang J."/>
            <person name="Wing R."/>
        </authorList>
    </citation>
    <scope>NUCLEOTIDE SEQUENCE</scope>
</reference>
<dbReference type="EnsemblPlants" id="LPERR06G04610.1">
    <property type="protein sequence ID" value="LPERR06G04610.1"/>
    <property type="gene ID" value="LPERR06G04610"/>
</dbReference>
<dbReference type="SUPFAM" id="SSF103473">
    <property type="entry name" value="MFS general substrate transporter"/>
    <property type="match status" value="1"/>
</dbReference>
<dbReference type="Pfam" id="PF06813">
    <property type="entry name" value="Nodulin-like"/>
    <property type="match status" value="1"/>
</dbReference>
<evidence type="ECO:0000256" key="2">
    <source>
        <dbReference type="ARBA" id="ARBA00022692"/>
    </source>
</evidence>
<keyword evidence="2 6" id="KW-0812">Transmembrane</keyword>
<feature type="transmembrane region" description="Helical" evidence="6">
    <location>
        <begin position="475"/>
        <end position="498"/>
    </location>
</feature>
<feature type="compositionally biased region" description="Polar residues" evidence="5">
    <location>
        <begin position="582"/>
        <end position="600"/>
    </location>
</feature>
<dbReference type="eggNOG" id="ENOG502QSJM">
    <property type="taxonomic scope" value="Eukaryota"/>
</dbReference>
<keyword evidence="10" id="KW-1185">Reference proteome</keyword>
<feature type="transmembrane region" description="Helical" evidence="6">
    <location>
        <begin position="243"/>
        <end position="261"/>
    </location>
</feature>
<dbReference type="Gene3D" id="1.20.1250.20">
    <property type="entry name" value="MFS general substrate transporter like domains"/>
    <property type="match status" value="1"/>
</dbReference>
<dbReference type="InterPro" id="IPR010658">
    <property type="entry name" value="Nodulin-like"/>
</dbReference>
<feature type="domain" description="NFD4 C-terminal" evidence="8">
    <location>
        <begin position="344"/>
        <end position="551"/>
    </location>
</feature>
<evidence type="ECO:0000259" key="7">
    <source>
        <dbReference type="Pfam" id="PF06813"/>
    </source>
</evidence>
<reference evidence="9 10" key="1">
    <citation type="submission" date="2012-08" db="EMBL/GenBank/DDBJ databases">
        <title>Oryza genome evolution.</title>
        <authorList>
            <person name="Wing R.A."/>
        </authorList>
    </citation>
    <scope>NUCLEOTIDE SEQUENCE</scope>
</reference>
<evidence type="ECO:0000256" key="1">
    <source>
        <dbReference type="ARBA" id="ARBA00004141"/>
    </source>
</evidence>
<evidence type="ECO:0000256" key="3">
    <source>
        <dbReference type="ARBA" id="ARBA00022989"/>
    </source>
</evidence>
<feature type="transmembrane region" description="Helical" evidence="6">
    <location>
        <begin position="439"/>
        <end position="463"/>
    </location>
</feature>
<organism evidence="9 10">
    <name type="scientific">Leersia perrieri</name>
    <dbReference type="NCBI Taxonomy" id="77586"/>
    <lineage>
        <taxon>Eukaryota</taxon>
        <taxon>Viridiplantae</taxon>
        <taxon>Streptophyta</taxon>
        <taxon>Embryophyta</taxon>
        <taxon>Tracheophyta</taxon>
        <taxon>Spermatophyta</taxon>
        <taxon>Magnoliopsida</taxon>
        <taxon>Liliopsida</taxon>
        <taxon>Poales</taxon>
        <taxon>Poaceae</taxon>
        <taxon>BOP clade</taxon>
        <taxon>Oryzoideae</taxon>
        <taxon>Oryzeae</taxon>
        <taxon>Oryzinae</taxon>
        <taxon>Leersia</taxon>
    </lineage>
</organism>
<evidence type="ECO:0000313" key="10">
    <source>
        <dbReference type="Proteomes" id="UP000032180"/>
    </source>
</evidence>
<accession>A0A0D9WMI4</accession>
<evidence type="ECO:0000256" key="4">
    <source>
        <dbReference type="ARBA" id="ARBA00023136"/>
    </source>
</evidence>
<feature type="transmembrane region" description="Helical" evidence="6">
    <location>
        <begin position="144"/>
        <end position="163"/>
    </location>
</feature>
<sequence>MRRAVAVKAGSRPPWVGLGAAVWVQVAGGSSSTFALYSHALKVALAADQRRLALLAVACDVGENLGLLPGVLCNRLHPALLLLIGAAACVVGYGSTWLAVSGQVPWLPYWLIWFALCLAANSGAWLGTAVLVTNMRNFPLSRGSVAGILKGYAGLSAAVYTVIYTGVLHDSAANFLLFLTLGIPVVCLVTMYFVRPCEPSLVENSSEQIHFIFTQLSSVLLGVYLVAATILDHFVTLMDALNYTLLVIMVLVLFVPLMVPLKMTLFPSNRRKDQSNSSDCSSSSAADHEHTESLLPSSSASNLGNIEDDDSTDIDILLAEGEGAIKQKRRPPKRGEDFRFREALLKADFWLLFAVYFIGVGSGVTVLNNLAQVGIAAGVVDTTISLALFSFGNFFGRLGGGAVSEYLVRSRTLPRTTLITCTQVMMIILYLLFALGHHATLHVCVALLGICYGAQFSVMVSTSSELFGLKHFGKIFNFISLGNPLGALLFNSLAGYVYDQEVERQHATTMDTDIACHGPNCFRLTFCVLAGVASLGTLLSIVLTVRIRPVYQMLYAGGSFSQPRGSDVDQVSNKNPPGASSAMLNFQQADGNPDQSSPVQVQGWPATLH</sequence>
<dbReference type="AlphaFoldDB" id="A0A0D9WMI4"/>
<dbReference type="InterPro" id="IPR036259">
    <property type="entry name" value="MFS_trans_sf"/>
</dbReference>
<feature type="domain" description="Nodulin-like" evidence="7">
    <location>
        <begin position="14"/>
        <end position="261"/>
    </location>
</feature>
<proteinExistence type="predicted"/>
<feature type="compositionally biased region" description="Low complexity" evidence="5">
    <location>
        <begin position="275"/>
        <end position="284"/>
    </location>
</feature>
<feature type="transmembrane region" description="Helical" evidence="6">
    <location>
        <begin position="79"/>
        <end position="98"/>
    </location>
</feature>
<dbReference type="HOGENOM" id="CLU_021715_1_0_1"/>
<feature type="transmembrane region" description="Helical" evidence="6">
    <location>
        <begin position="349"/>
        <end position="367"/>
    </location>
</feature>
<dbReference type="PANTHER" id="PTHR21576:SF162">
    <property type="entry name" value="OS06G0179200 PROTEIN"/>
    <property type="match status" value="1"/>
</dbReference>
<feature type="transmembrane region" description="Helical" evidence="6">
    <location>
        <begin position="110"/>
        <end position="132"/>
    </location>
</feature>
<reference evidence="9" key="3">
    <citation type="submission" date="2015-04" db="UniProtKB">
        <authorList>
            <consortium name="EnsemblPlants"/>
        </authorList>
    </citation>
    <scope>IDENTIFICATION</scope>
</reference>
<evidence type="ECO:0000313" key="9">
    <source>
        <dbReference type="EnsemblPlants" id="LPERR06G04610.1"/>
    </source>
</evidence>
<comment type="subcellular location">
    <subcellularLocation>
        <location evidence="1">Membrane</location>
        <topology evidence="1">Multi-pass membrane protein</topology>
    </subcellularLocation>
</comment>
<dbReference type="Pfam" id="PF23262">
    <property type="entry name" value="NFD4_C"/>
    <property type="match status" value="1"/>
</dbReference>